<name>A0A0V0H9D6_SOLCH</name>
<sequence length="228" mass="26066">MGKKQIMLPANEVDLTAVKYMPEKIEAPHLTGFWFKLFVKVMEAPVIGSLIASHLKEKNGITEILNYTVIPEVPMFIPQFPLQEPEPGVVCLEEDGKPEERVALALKCLPHYDPTCRWSSDSGEPFQFRYWKIRDYGYAYRSKLTTPSMVAEHFISAMEVFNSKQQSAPLLISFDPEEVRRQAAASTQRFEEGILLLMCIKLDLVRTYICNSQFVFFPLSLQHTASNI</sequence>
<accession>A0A0V0H9D6</accession>
<reference evidence="1" key="1">
    <citation type="submission" date="2015-12" db="EMBL/GenBank/DDBJ databases">
        <title>Gene expression during late stages of embryo sac development: a critical building block for successful pollen-pistil interactions.</title>
        <authorList>
            <person name="Liu Y."/>
            <person name="Joly V."/>
            <person name="Sabar M."/>
            <person name="Matton D.P."/>
        </authorList>
    </citation>
    <scope>NUCLEOTIDE SEQUENCE</scope>
</reference>
<evidence type="ECO:0000313" key="1">
    <source>
        <dbReference type="EMBL" id="JAP16997.1"/>
    </source>
</evidence>
<protein>
    <submittedName>
        <fullName evidence="1">Putative ovule protein</fullName>
    </submittedName>
</protein>
<dbReference type="AlphaFoldDB" id="A0A0V0H9D6"/>
<proteinExistence type="predicted"/>
<organism evidence="1">
    <name type="scientific">Solanum chacoense</name>
    <name type="common">Chaco potato</name>
    <dbReference type="NCBI Taxonomy" id="4108"/>
    <lineage>
        <taxon>Eukaryota</taxon>
        <taxon>Viridiplantae</taxon>
        <taxon>Streptophyta</taxon>
        <taxon>Embryophyta</taxon>
        <taxon>Tracheophyta</taxon>
        <taxon>Spermatophyta</taxon>
        <taxon>Magnoliopsida</taxon>
        <taxon>eudicotyledons</taxon>
        <taxon>Gunneridae</taxon>
        <taxon>Pentapetalae</taxon>
        <taxon>asterids</taxon>
        <taxon>lamiids</taxon>
        <taxon>Solanales</taxon>
        <taxon>Solanaceae</taxon>
        <taxon>Solanoideae</taxon>
        <taxon>Solaneae</taxon>
        <taxon>Solanum</taxon>
    </lineage>
</organism>
<dbReference type="EMBL" id="GEDG01023091">
    <property type="protein sequence ID" value="JAP16997.1"/>
    <property type="molecule type" value="Transcribed_RNA"/>
</dbReference>